<dbReference type="GO" id="GO:0016620">
    <property type="term" value="F:oxidoreductase activity, acting on the aldehyde or oxo group of donors, NAD or NADP as acceptor"/>
    <property type="evidence" value="ECO:0007669"/>
    <property type="project" value="InterPro"/>
</dbReference>
<dbReference type="PANTHER" id="PTHR42986">
    <property type="entry name" value="BENZALDEHYDE DEHYDROGENASE YFMT"/>
    <property type="match status" value="1"/>
</dbReference>
<dbReference type="PROSITE" id="PS00687">
    <property type="entry name" value="ALDEHYDE_DEHYDR_GLU"/>
    <property type="match status" value="1"/>
</dbReference>
<dbReference type="Gene3D" id="3.40.605.10">
    <property type="entry name" value="Aldehyde Dehydrogenase, Chain A, domain 1"/>
    <property type="match status" value="1"/>
</dbReference>
<keyword evidence="3" id="KW-0520">NAD</keyword>
<dbReference type="InterPro" id="IPR016161">
    <property type="entry name" value="Ald_DH/histidinol_DH"/>
</dbReference>
<comment type="similarity">
    <text evidence="1 5">Belongs to the aldehyde dehydrogenase family.</text>
</comment>
<dbReference type="OrthoDB" id="9812625at2"/>
<protein>
    <submittedName>
        <fullName evidence="7">Benzaldehyde dehydrogenase (NAD+)</fullName>
    </submittedName>
</protein>
<evidence type="ECO:0000313" key="7">
    <source>
        <dbReference type="EMBL" id="SOC48382.1"/>
    </source>
</evidence>
<evidence type="ECO:0000256" key="5">
    <source>
        <dbReference type="RuleBase" id="RU003345"/>
    </source>
</evidence>
<evidence type="ECO:0000256" key="3">
    <source>
        <dbReference type="ARBA" id="ARBA00023027"/>
    </source>
</evidence>
<proteinExistence type="inferred from homology"/>
<name>A0A285V2Q5_9HYPH</name>
<accession>A0A285V2Q5</accession>
<dbReference type="Gene3D" id="3.40.309.10">
    <property type="entry name" value="Aldehyde Dehydrogenase, Chain A, domain 2"/>
    <property type="match status" value="1"/>
</dbReference>
<dbReference type="FunFam" id="3.40.309.10:FF:000009">
    <property type="entry name" value="Aldehyde dehydrogenase A"/>
    <property type="match status" value="1"/>
</dbReference>
<dbReference type="InterPro" id="IPR015590">
    <property type="entry name" value="Aldehyde_DH_dom"/>
</dbReference>
<dbReference type="Pfam" id="PF00171">
    <property type="entry name" value="Aldedh"/>
    <property type="match status" value="1"/>
</dbReference>
<dbReference type="EMBL" id="OBQD01000056">
    <property type="protein sequence ID" value="SOC48382.1"/>
    <property type="molecule type" value="Genomic_DNA"/>
</dbReference>
<reference evidence="7 8" key="1">
    <citation type="submission" date="2017-08" db="EMBL/GenBank/DDBJ databases">
        <authorList>
            <person name="de Groot N.N."/>
        </authorList>
    </citation>
    <scope>NUCLEOTIDE SEQUENCE [LARGE SCALE GENOMIC DNA]</scope>
    <source>
        <strain evidence="7 8">JC85</strain>
    </source>
</reference>
<feature type="domain" description="Aldehyde dehydrogenase" evidence="6">
    <location>
        <begin position="26"/>
        <end position="477"/>
    </location>
</feature>
<evidence type="ECO:0000256" key="2">
    <source>
        <dbReference type="ARBA" id="ARBA00023002"/>
    </source>
</evidence>
<dbReference type="RefSeq" id="WP_097143492.1">
    <property type="nucleotide sequence ID" value="NZ_OBQD01000056.1"/>
</dbReference>
<sequence>MKINRGNLLPEQLWEADTWTNGLPSSSSPIKVHEPATGEVLARIAQAGPSDVIRAVEAAAAVQSTWARTSAIERAAVMRRAADILSANAAEYAEWLVRESGSASAKVRIELAAGAAFLQKAASTVLDPQGYVFPQIPGRTSIGRRVPHGVIGIISPFNFPLILSIRSLAPALAVGNAVLLKPDPRTPFSGGVLLARILEMAGLPEKLLQILPGGGDVGQAMCEAEGISMISFTGSTSAGRKVGEVCGRMLKKAQLELGGKNPLMILEDADLDLAVESAIWGSYLHQGQICMATGKILVAAPLVKHFTEKFVEKAGTLKWGDPTDSGVAIGPLIDASQRDRVHGIVQRSVQEGAELLLGGEFEGLFYKPTVLANVRPDMAAYREEVFGPVASIIPFSTEEEALRLACDTEYGLSAGIISRDIGRAMRLGEELEVGMLHINDQTVADEPFITFGGRKASGNGQTIGGPVNLDAYCEWQWLTIREHPHPHKF</sequence>
<evidence type="ECO:0000259" key="6">
    <source>
        <dbReference type="Pfam" id="PF00171"/>
    </source>
</evidence>
<dbReference type="AlphaFoldDB" id="A0A285V2Q5"/>
<dbReference type="InterPro" id="IPR016163">
    <property type="entry name" value="Ald_DH_C"/>
</dbReference>
<dbReference type="PROSITE" id="PS00070">
    <property type="entry name" value="ALDEHYDE_DEHYDR_CYS"/>
    <property type="match status" value="1"/>
</dbReference>
<organism evidence="7 8">
    <name type="scientific">Rhizobium subbaraonis</name>
    <dbReference type="NCBI Taxonomy" id="908946"/>
    <lineage>
        <taxon>Bacteria</taxon>
        <taxon>Pseudomonadati</taxon>
        <taxon>Pseudomonadota</taxon>
        <taxon>Alphaproteobacteria</taxon>
        <taxon>Hyphomicrobiales</taxon>
        <taxon>Rhizobiaceae</taxon>
        <taxon>Rhizobium/Agrobacterium group</taxon>
        <taxon>Rhizobium</taxon>
    </lineage>
</organism>
<evidence type="ECO:0000313" key="8">
    <source>
        <dbReference type="Proteomes" id="UP000219167"/>
    </source>
</evidence>
<evidence type="ECO:0000256" key="1">
    <source>
        <dbReference type="ARBA" id="ARBA00009986"/>
    </source>
</evidence>
<dbReference type="InterPro" id="IPR029510">
    <property type="entry name" value="Ald_DH_CS_GLU"/>
</dbReference>
<dbReference type="Proteomes" id="UP000219167">
    <property type="component" value="Unassembled WGS sequence"/>
</dbReference>
<evidence type="ECO:0000256" key="4">
    <source>
        <dbReference type="PROSITE-ProRule" id="PRU10007"/>
    </source>
</evidence>
<dbReference type="InterPro" id="IPR016162">
    <property type="entry name" value="Ald_DH_N"/>
</dbReference>
<dbReference type="CDD" id="cd07152">
    <property type="entry name" value="ALDH_BenzADH"/>
    <property type="match status" value="1"/>
</dbReference>
<dbReference type="SUPFAM" id="SSF53720">
    <property type="entry name" value="ALDH-like"/>
    <property type="match status" value="1"/>
</dbReference>
<dbReference type="PANTHER" id="PTHR42986:SF1">
    <property type="entry name" value="BENZALDEHYDE DEHYDROGENASE YFMT"/>
    <property type="match status" value="1"/>
</dbReference>
<dbReference type="InterPro" id="IPR016160">
    <property type="entry name" value="Ald_DH_CS_CYS"/>
</dbReference>
<keyword evidence="2 5" id="KW-0560">Oxidoreductase</keyword>
<keyword evidence="8" id="KW-1185">Reference proteome</keyword>
<gene>
    <name evidence="7" type="ORF">SAMN05892877_1563</name>
</gene>
<feature type="active site" evidence="4">
    <location>
        <position position="256"/>
    </location>
</feature>